<dbReference type="InterPro" id="IPR010619">
    <property type="entry name" value="ThrE-like_N"/>
</dbReference>
<feature type="domain" description="Threonine/Serine exporter ThrE" evidence="8">
    <location>
        <begin position="289"/>
        <end position="413"/>
    </location>
</feature>
<evidence type="ECO:0000256" key="6">
    <source>
        <dbReference type="SAM" id="Phobius"/>
    </source>
</evidence>
<feature type="transmembrane region" description="Helical" evidence="6">
    <location>
        <begin position="284"/>
        <end position="301"/>
    </location>
</feature>
<evidence type="ECO:0000259" key="7">
    <source>
        <dbReference type="Pfam" id="PF06738"/>
    </source>
</evidence>
<name>A0ABU9TNV9_9GAMM</name>
<keyword evidence="3 6" id="KW-1133">Transmembrane helix</keyword>
<evidence type="ECO:0000256" key="5">
    <source>
        <dbReference type="ARBA" id="ARBA00034125"/>
    </source>
</evidence>
<dbReference type="PANTHER" id="PTHR31082:SF4">
    <property type="entry name" value="PHEROMONE-REGULATED MEMBRANE PROTEIN 10"/>
    <property type="match status" value="1"/>
</dbReference>
<sequence>MSFDLLDHYSLYKQPHFPPRTLPVGFMLRLARALHTYGMTAYELESTMNKVGIRLGFGLQCLAQPTTLIMSFSHPDEPEPKTYVFRVEQGEVNLERQIQVQEIVSAVLDESVSVEEGAGRLKEISNTPPRFGAKGQMAAFGLLAGCVAQLLGGGVSEIVVALFMGVVTGFVAVKLLQSESLRYLFPTISAIISALLANFVASFGLLSSPDIATVAGVIALVPGLPLTTAVAELARQNMVSGTSRLVYSGTILLQIGFGVAIGNAVGVELFPATEISREVFLPDWSIWISIIIAGIGLCFLFQGRPRDIPWIVLGGLIAFATTWYGKEFFGHVMGAFVGALVTGLAANLFERISGITRGVMLMPGILLLVPGSVGLQSLSLLVEKNVLEGIDTAFSMSFVAIALVTGLLFSSLILPPKDI</sequence>
<feature type="transmembrane region" description="Helical" evidence="6">
    <location>
        <begin position="361"/>
        <end position="382"/>
    </location>
</feature>
<keyword evidence="2 6" id="KW-0812">Transmembrane</keyword>
<feature type="transmembrane region" description="Helical" evidence="6">
    <location>
        <begin position="245"/>
        <end position="264"/>
    </location>
</feature>
<keyword evidence="10" id="KW-1185">Reference proteome</keyword>
<comment type="subcellular location">
    <subcellularLocation>
        <location evidence="1">Membrane</location>
        <topology evidence="1">Multi-pass membrane protein</topology>
    </subcellularLocation>
</comment>
<protein>
    <submittedName>
        <fullName evidence="9">Threonine/serine exporter family protein</fullName>
    </submittedName>
</protein>
<dbReference type="Proteomes" id="UP001449225">
    <property type="component" value="Unassembled WGS sequence"/>
</dbReference>
<evidence type="ECO:0000256" key="3">
    <source>
        <dbReference type="ARBA" id="ARBA00022989"/>
    </source>
</evidence>
<evidence type="ECO:0000313" key="10">
    <source>
        <dbReference type="Proteomes" id="UP001449225"/>
    </source>
</evidence>
<feature type="transmembrane region" description="Helical" evidence="6">
    <location>
        <begin position="158"/>
        <end position="176"/>
    </location>
</feature>
<feature type="transmembrane region" description="Helical" evidence="6">
    <location>
        <begin position="183"/>
        <end position="205"/>
    </location>
</feature>
<keyword evidence="4 6" id="KW-0472">Membrane</keyword>
<dbReference type="EMBL" id="JBBMRA010000002">
    <property type="protein sequence ID" value="MEM5535408.1"/>
    <property type="molecule type" value="Genomic_DNA"/>
</dbReference>
<accession>A0ABU9TNV9</accession>
<dbReference type="InterPro" id="IPR024528">
    <property type="entry name" value="ThrE_2"/>
</dbReference>
<evidence type="ECO:0000313" key="9">
    <source>
        <dbReference type="EMBL" id="MEM5535408.1"/>
    </source>
</evidence>
<dbReference type="InterPro" id="IPR051361">
    <property type="entry name" value="ThrE/Ser_Exporter"/>
</dbReference>
<dbReference type="Pfam" id="PF06738">
    <property type="entry name" value="ThrE"/>
    <property type="match status" value="1"/>
</dbReference>
<feature type="transmembrane region" description="Helical" evidence="6">
    <location>
        <begin position="308"/>
        <end position="325"/>
    </location>
</feature>
<comment type="caution">
    <text evidence="9">The sequence shown here is derived from an EMBL/GenBank/DDBJ whole genome shotgun (WGS) entry which is preliminary data.</text>
</comment>
<evidence type="ECO:0000256" key="4">
    <source>
        <dbReference type="ARBA" id="ARBA00023136"/>
    </source>
</evidence>
<organism evidence="9 10">
    <name type="scientific">Neptuniibacter pectenicola</name>
    <dbReference type="NCBI Taxonomy" id="1806669"/>
    <lineage>
        <taxon>Bacteria</taxon>
        <taxon>Pseudomonadati</taxon>
        <taxon>Pseudomonadota</taxon>
        <taxon>Gammaproteobacteria</taxon>
        <taxon>Oceanospirillales</taxon>
        <taxon>Oceanospirillaceae</taxon>
        <taxon>Neptuniibacter</taxon>
    </lineage>
</organism>
<evidence type="ECO:0000259" key="8">
    <source>
        <dbReference type="Pfam" id="PF12821"/>
    </source>
</evidence>
<feature type="domain" description="Threonine/serine exporter-like N-terminal" evidence="7">
    <location>
        <begin position="26"/>
        <end position="264"/>
    </location>
</feature>
<reference evidence="9 10" key="1">
    <citation type="submission" date="2024-03" db="EMBL/GenBank/DDBJ databases">
        <title>Community enrichment and isolation of bacterial strains for fucoidan degradation.</title>
        <authorList>
            <person name="Sichert A."/>
        </authorList>
    </citation>
    <scope>NUCLEOTIDE SEQUENCE [LARGE SCALE GENOMIC DNA]</scope>
    <source>
        <strain evidence="9 10">AS76</strain>
    </source>
</reference>
<feature type="transmembrane region" description="Helical" evidence="6">
    <location>
        <begin position="394"/>
        <end position="414"/>
    </location>
</feature>
<proteinExistence type="inferred from homology"/>
<dbReference type="PANTHER" id="PTHR31082">
    <property type="entry name" value="PHEROMONE-REGULATED MEMBRANE PROTEIN 10"/>
    <property type="match status" value="1"/>
</dbReference>
<gene>
    <name evidence="9" type="ORF">WNY58_03280</name>
</gene>
<comment type="similarity">
    <text evidence="5">Belongs to the ThrE exporter (TC 2.A.79) family.</text>
</comment>
<evidence type="ECO:0000256" key="1">
    <source>
        <dbReference type="ARBA" id="ARBA00004141"/>
    </source>
</evidence>
<evidence type="ECO:0000256" key="2">
    <source>
        <dbReference type="ARBA" id="ARBA00022692"/>
    </source>
</evidence>
<feature type="transmembrane region" description="Helical" evidence="6">
    <location>
        <begin position="211"/>
        <end position="233"/>
    </location>
</feature>
<dbReference type="RefSeq" id="WP_342853722.1">
    <property type="nucleotide sequence ID" value="NZ_JBBMRA010000002.1"/>
</dbReference>
<dbReference type="Pfam" id="PF12821">
    <property type="entry name" value="ThrE_2"/>
    <property type="match status" value="1"/>
</dbReference>
<feature type="transmembrane region" description="Helical" evidence="6">
    <location>
        <begin position="331"/>
        <end position="349"/>
    </location>
</feature>